<dbReference type="EMBL" id="JANJYJ010000003">
    <property type="protein sequence ID" value="KAK3223542.1"/>
    <property type="molecule type" value="Genomic_DNA"/>
</dbReference>
<dbReference type="InterPro" id="IPR001245">
    <property type="entry name" value="Ser-Thr/Tyr_kinase_cat_dom"/>
</dbReference>
<dbReference type="AlphaFoldDB" id="A0AAE0ATY5"/>
<keyword evidence="7" id="KW-0677">Repeat</keyword>
<keyword evidence="4" id="KW-0433">Leucine-rich repeat</keyword>
<protein>
    <recommendedName>
        <fullName evidence="3">non-specific serine/threonine protein kinase</fullName>
        <ecNumber evidence="3">2.7.11.1</ecNumber>
    </recommendedName>
</protein>
<evidence type="ECO:0000256" key="11">
    <source>
        <dbReference type="ARBA" id="ARBA00047899"/>
    </source>
</evidence>
<dbReference type="Gene3D" id="3.30.200.20">
    <property type="entry name" value="Phosphorylase Kinase, domain 1"/>
    <property type="match status" value="1"/>
</dbReference>
<evidence type="ECO:0000256" key="13">
    <source>
        <dbReference type="PROSITE-ProRule" id="PRU10141"/>
    </source>
</evidence>
<dbReference type="PANTHER" id="PTHR45631:SF19">
    <property type="entry name" value="PROTEIN KINASE DOMAIN-CONTAINING PROTEIN"/>
    <property type="match status" value="1"/>
</dbReference>
<evidence type="ECO:0000256" key="10">
    <source>
        <dbReference type="ARBA" id="ARBA00023180"/>
    </source>
</evidence>
<dbReference type="GO" id="GO:0004672">
    <property type="term" value="F:protein kinase activity"/>
    <property type="evidence" value="ECO:0007669"/>
    <property type="project" value="InterPro"/>
</dbReference>
<evidence type="ECO:0000256" key="14">
    <source>
        <dbReference type="SAM" id="Phobius"/>
    </source>
</evidence>
<dbReference type="InterPro" id="IPR011009">
    <property type="entry name" value="Kinase-like_dom_sf"/>
</dbReference>
<keyword evidence="18" id="KW-1185">Reference proteome</keyword>
<dbReference type="Proteomes" id="UP001281410">
    <property type="component" value="Unassembled WGS sequence"/>
</dbReference>
<keyword evidence="13" id="KW-0547">Nucleotide-binding</keyword>
<proteinExistence type="inferred from homology"/>
<evidence type="ECO:0000256" key="1">
    <source>
        <dbReference type="ARBA" id="ARBA00004479"/>
    </source>
</evidence>
<dbReference type="PROSITE" id="PS00107">
    <property type="entry name" value="PROTEIN_KINASE_ATP"/>
    <property type="match status" value="1"/>
</dbReference>
<sequence>MGMMSHHGKSVQVKNPNGDWMQYRKRRDFPIDSTKKYCYTLSTKERRRYIVRATFQYGSLGSDQDTYPKFKLYLDATQWSTVTVLDGSRVYVKEMIIRAPSNSTNVCICCATTGTPFISTLELRPLNLSMYATDFEDNFFLKVAARINFGASTKDAISCLVPSASADLLNGQCYLRYPDDPYDRIWESDLDKRQNFLVGEAPGTVRINTSKNIDIRTREYPPVKVMQNAVVGTQGVLSYRLNLQDFPANARAYAYFAEIQDLGPNETRKFKLQQPYMPEYSNAVLNIAENANGSYTLYEPSHMNVTFNFVLSFRFVKTQDSTRGPLLSAIEISKYQKIAVKTERQDVTALEALCSMSDGSGWTNNGGDPCIPVHWDWVTCSSSTPPRITKIALSGKNVKGQIPSELKNMEALAELWLDDNSLTGPLPDMSNLTNLKILHLENNNLTGSLPSYLGSLSNLQELHIGNNSFSGEIPRALLTRKINFKYENNPELHKQRFKLIFGSSIGVLAILLVLFLGSVYLLHNLRRKISNQKNNEKGDSFRTNTKPLAAYYISLSELEEATNNFSKKIGKGSFGSVYYGKMKDGKEVAVKIMAEAASHRTQQFVTEVAKSLIRKGDVISIVDPILIGNVKIESIWRIAEVAIQCVKQQGYSRPRMQEIVMAIQDAIKIEKGSDQKSSSGGSDAQSSQKTLLSSFLEIETSDLSNGYIAPSAR</sequence>
<dbReference type="GO" id="GO:0016020">
    <property type="term" value="C:membrane"/>
    <property type="evidence" value="ECO:0007669"/>
    <property type="project" value="UniProtKB-SubCell"/>
</dbReference>
<dbReference type="InterPro" id="IPR024788">
    <property type="entry name" value="Malectin-like_Carb-bd_dom"/>
</dbReference>
<organism evidence="17 18">
    <name type="scientific">Dipteronia sinensis</name>
    <dbReference type="NCBI Taxonomy" id="43782"/>
    <lineage>
        <taxon>Eukaryota</taxon>
        <taxon>Viridiplantae</taxon>
        <taxon>Streptophyta</taxon>
        <taxon>Embryophyta</taxon>
        <taxon>Tracheophyta</taxon>
        <taxon>Spermatophyta</taxon>
        <taxon>Magnoliopsida</taxon>
        <taxon>eudicotyledons</taxon>
        <taxon>Gunneridae</taxon>
        <taxon>Pentapetalae</taxon>
        <taxon>rosids</taxon>
        <taxon>malvids</taxon>
        <taxon>Sapindales</taxon>
        <taxon>Sapindaceae</taxon>
        <taxon>Hippocastanoideae</taxon>
        <taxon>Acereae</taxon>
        <taxon>Dipteronia</taxon>
    </lineage>
</organism>
<evidence type="ECO:0000313" key="18">
    <source>
        <dbReference type="Proteomes" id="UP001281410"/>
    </source>
</evidence>
<comment type="caution">
    <text evidence="17">The sequence shown here is derived from an EMBL/GenBank/DDBJ whole genome shotgun (WGS) entry which is preliminary data.</text>
</comment>
<evidence type="ECO:0000256" key="5">
    <source>
        <dbReference type="ARBA" id="ARBA00022692"/>
    </source>
</evidence>
<name>A0AAE0ATY5_9ROSI</name>
<evidence type="ECO:0000256" key="6">
    <source>
        <dbReference type="ARBA" id="ARBA00022729"/>
    </source>
</evidence>
<reference evidence="17" key="1">
    <citation type="journal article" date="2023" name="Plant J.">
        <title>Genome sequences and population genomics provide insights into the demographic history, inbreeding, and mutation load of two 'living fossil' tree species of Dipteronia.</title>
        <authorList>
            <person name="Feng Y."/>
            <person name="Comes H.P."/>
            <person name="Chen J."/>
            <person name="Zhu S."/>
            <person name="Lu R."/>
            <person name="Zhang X."/>
            <person name="Li P."/>
            <person name="Qiu J."/>
            <person name="Olsen K.M."/>
            <person name="Qiu Y."/>
        </authorList>
    </citation>
    <scope>NUCLEOTIDE SEQUENCE</scope>
    <source>
        <strain evidence="17">NBL</strain>
    </source>
</reference>
<evidence type="ECO:0000259" key="16">
    <source>
        <dbReference type="Pfam" id="PF12819"/>
    </source>
</evidence>
<dbReference type="InterPro" id="IPR032675">
    <property type="entry name" value="LRR_dom_sf"/>
</dbReference>
<comment type="subcellular location">
    <subcellularLocation>
        <location evidence="1">Membrane</location>
        <topology evidence="1">Single-pass type I membrane protein</topology>
    </subcellularLocation>
</comment>
<dbReference type="EC" id="2.7.11.1" evidence="3"/>
<keyword evidence="9 14" id="KW-0472">Membrane</keyword>
<dbReference type="Pfam" id="PF00560">
    <property type="entry name" value="LRR_1"/>
    <property type="match status" value="2"/>
</dbReference>
<evidence type="ECO:0000259" key="15">
    <source>
        <dbReference type="Pfam" id="PF07714"/>
    </source>
</evidence>
<keyword evidence="10" id="KW-0325">Glycoprotein</keyword>
<evidence type="ECO:0000256" key="3">
    <source>
        <dbReference type="ARBA" id="ARBA00012513"/>
    </source>
</evidence>
<evidence type="ECO:0000256" key="9">
    <source>
        <dbReference type="ARBA" id="ARBA00023136"/>
    </source>
</evidence>
<dbReference type="GO" id="GO:0005524">
    <property type="term" value="F:ATP binding"/>
    <property type="evidence" value="ECO:0007669"/>
    <property type="project" value="UniProtKB-UniRule"/>
</dbReference>
<dbReference type="Gene3D" id="3.80.10.10">
    <property type="entry name" value="Ribonuclease Inhibitor"/>
    <property type="match status" value="1"/>
</dbReference>
<comment type="catalytic activity">
    <reaction evidence="12">
        <text>L-seryl-[protein] + ATP = O-phospho-L-seryl-[protein] + ADP + H(+)</text>
        <dbReference type="Rhea" id="RHEA:17989"/>
        <dbReference type="Rhea" id="RHEA-COMP:9863"/>
        <dbReference type="Rhea" id="RHEA-COMP:11604"/>
        <dbReference type="ChEBI" id="CHEBI:15378"/>
        <dbReference type="ChEBI" id="CHEBI:29999"/>
        <dbReference type="ChEBI" id="CHEBI:30616"/>
        <dbReference type="ChEBI" id="CHEBI:83421"/>
        <dbReference type="ChEBI" id="CHEBI:456216"/>
        <dbReference type="EC" id="2.7.11.1"/>
    </reaction>
</comment>
<comment type="similarity">
    <text evidence="2">Belongs to the RLP family.</text>
</comment>
<dbReference type="InterPro" id="IPR017441">
    <property type="entry name" value="Protein_kinase_ATP_BS"/>
</dbReference>
<dbReference type="SUPFAM" id="SSF52058">
    <property type="entry name" value="L domain-like"/>
    <property type="match status" value="1"/>
</dbReference>
<evidence type="ECO:0000313" key="17">
    <source>
        <dbReference type="EMBL" id="KAK3223542.1"/>
    </source>
</evidence>
<keyword evidence="5 14" id="KW-0812">Transmembrane</keyword>
<evidence type="ECO:0000256" key="4">
    <source>
        <dbReference type="ARBA" id="ARBA00022614"/>
    </source>
</evidence>
<dbReference type="Pfam" id="PF07714">
    <property type="entry name" value="PK_Tyr_Ser-Thr"/>
    <property type="match status" value="1"/>
</dbReference>
<keyword evidence="13" id="KW-0067">ATP-binding</keyword>
<evidence type="ECO:0000256" key="2">
    <source>
        <dbReference type="ARBA" id="ARBA00009592"/>
    </source>
</evidence>
<feature type="domain" description="Serine-threonine/tyrosine-protein kinase catalytic" evidence="15">
    <location>
        <begin position="565"/>
        <end position="609"/>
    </location>
</feature>
<dbReference type="Pfam" id="PF12819">
    <property type="entry name" value="Malectin_like"/>
    <property type="match status" value="1"/>
</dbReference>
<accession>A0AAE0ATY5</accession>
<feature type="domain" description="Malectin-like" evidence="16">
    <location>
        <begin position="7"/>
        <end position="334"/>
    </location>
</feature>
<dbReference type="InterPro" id="IPR001611">
    <property type="entry name" value="Leu-rich_rpt"/>
</dbReference>
<comment type="catalytic activity">
    <reaction evidence="11">
        <text>L-threonyl-[protein] + ATP = O-phospho-L-threonyl-[protein] + ADP + H(+)</text>
        <dbReference type="Rhea" id="RHEA:46608"/>
        <dbReference type="Rhea" id="RHEA-COMP:11060"/>
        <dbReference type="Rhea" id="RHEA-COMP:11605"/>
        <dbReference type="ChEBI" id="CHEBI:15378"/>
        <dbReference type="ChEBI" id="CHEBI:30013"/>
        <dbReference type="ChEBI" id="CHEBI:30616"/>
        <dbReference type="ChEBI" id="CHEBI:61977"/>
        <dbReference type="ChEBI" id="CHEBI:456216"/>
        <dbReference type="EC" id="2.7.11.1"/>
    </reaction>
</comment>
<feature type="binding site" evidence="13">
    <location>
        <position position="591"/>
    </location>
    <ligand>
        <name>ATP</name>
        <dbReference type="ChEBI" id="CHEBI:30616"/>
    </ligand>
</feature>
<evidence type="ECO:0000256" key="12">
    <source>
        <dbReference type="ARBA" id="ARBA00048679"/>
    </source>
</evidence>
<feature type="transmembrane region" description="Helical" evidence="14">
    <location>
        <begin position="499"/>
        <end position="522"/>
    </location>
</feature>
<gene>
    <name evidence="17" type="ORF">Dsin_010567</name>
</gene>
<dbReference type="FunFam" id="3.80.10.10:FF:000041">
    <property type="entry name" value="LRR receptor-like serine/threonine-protein kinase ERECTA"/>
    <property type="match status" value="1"/>
</dbReference>
<dbReference type="PANTHER" id="PTHR45631">
    <property type="entry name" value="OS07G0107800 PROTEIN-RELATED"/>
    <property type="match status" value="1"/>
</dbReference>
<evidence type="ECO:0000256" key="8">
    <source>
        <dbReference type="ARBA" id="ARBA00022989"/>
    </source>
</evidence>
<dbReference type="SUPFAM" id="SSF56112">
    <property type="entry name" value="Protein kinase-like (PK-like)"/>
    <property type="match status" value="1"/>
</dbReference>
<keyword evidence="8 14" id="KW-1133">Transmembrane helix</keyword>
<evidence type="ECO:0000256" key="7">
    <source>
        <dbReference type="ARBA" id="ARBA00022737"/>
    </source>
</evidence>
<keyword evidence="6" id="KW-0732">Signal</keyword>